<dbReference type="Proteomes" id="UP000663855">
    <property type="component" value="Unassembled WGS sequence"/>
</dbReference>
<comment type="caution">
    <text evidence="1">The sequence shown here is derived from an EMBL/GenBank/DDBJ whole genome shotgun (WGS) entry which is preliminary data.</text>
</comment>
<dbReference type="Proteomes" id="UP000663824">
    <property type="component" value="Unassembled WGS sequence"/>
</dbReference>
<organism evidence="1 5">
    <name type="scientific">Rotaria magnacalcarata</name>
    <dbReference type="NCBI Taxonomy" id="392030"/>
    <lineage>
        <taxon>Eukaryota</taxon>
        <taxon>Metazoa</taxon>
        <taxon>Spiralia</taxon>
        <taxon>Gnathifera</taxon>
        <taxon>Rotifera</taxon>
        <taxon>Eurotatoria</taxon>
        <taxon>Bdelloidea</taxon>
        <taxon>Philodinida</taxon>
        <taxon>Philodinidae</taxon>
        <taxon>Rotaria</taxon>
    </lineage>
</organism>
<dbReference type="EMBL" id="CAJOBH010049996">
    <property type="protein sequence ID" value="CAF4374510.1"/>
    <property type="molecule type" value="Genomic_DNA"/>
</dbReference>
<dbReference type="EMBL" id="CAJNRE010001517">
    <property type="protein sequence ID" value="CAF1945951.1"/>
    <property type="molecule type" value="Genomic_DNA"/>
</dbReference>
<evidence type="ECO:0000313" key="5">
    <source>
        <dbReference type="Proteomes" id="UP000663855"/>
    </source>
</evidence>
<dbReference type="Proteomes" id="UP000681967">
    <property type="component" value="Unassembled WGS sequence"/>
</dbReference>
<dbReference type="AlphaFoldDB" id="A0A815X9I4"/>
<evidence type="ECO:0000313" key="2">
    <source>
        <dbReference type="EMBL" id="CAF1945951.1"/>
    </source>
</evidence>
<evidence type="ECO:0000313" key="1">
    <source>
        <dbReference type="EMBL" id="CAF1554719.1"/>
    </source>
</evidence>
<reference evidence="1" key="1">
    <citation type="submission" date="2021-02" db="EMBL/GenBank/DDBJ databases">
        <authorList>
            <person name="Nowell W R."/>
        </authorList>
    </citation>
    <scope>NUCLEOTIDE SEQUENCE</scope>
</reference>
<proteinExistence type="predicted"/>
<evidence type="ECO:0000313" key="4">
    <source>
        <dbReference type="EMBL" id="CAF4374510.1"/>
    </source>
</evidence>
<dbReference type="InterPro" id="IPR036397">
    <property type="entry name" value="RNaseH_sf"/>
</dbReference>
<accession>A0A815X9I4</accession>
<dbReference type="EMBL" id="CAJOBI010009101">
    <property type="protein sequence ID" value="CAF4129835.1"/>
    <property type="molecule type" value="Genomic_DNA"/>
</dbReference>
<dbReference type="EMBL" id="CAJNOV010014542">
    <property type="protein sequence ID" value="CAF1554719.1"/>
    <property type="molecule type" value="Genomic_DNA"/>
</dbReference>
<dbReference type="GO" id="GO:0003676">
    <property type="term" value="F:nucleic acid binding"/>
    <property type="evidence" value="ECO:0007669"/>
    <property type="project" value="InterPro"/>
</dbReference>
<protein>
    <submittedName>
        <fullName evidence="1">Uncharacterized protein</fullName>
    </submittedName>
</protein>
<evidence type="ECO:0000313" key="3">
    <source>
        <dbReference type="EMBL" id="CAF4129835.1"/>
    </source>
</evidence>
<dbReference type="Proteomes" id="UP000676336">
    <property type="component" value="Unassembled WGS sequence"/>
</dbReference>
<gene>
    <name evidence="4" type="ORF">BYL167_LOCUS30468</name>
    <name evidence="1" type="ORF">CJN711_LOCUS30685</name>
    <name evidence="2" type="ORF">MBJ925_LOCUS5658</name>
    <name evidence="3" type="ORF">SMN809_LOCUS18709</name>
</gene>
<sequence>MKRWLKWWKQSKDLTDAPRSGRSRVTNKKQNQKIVALAEQQTFLISQDITNQLNKKGVEISQRTPLLIENHREKRLKWTEDQRTTDWNQVTFSDETTIPMNSVKGPVWNLPGKKKVVRTVKHPIKVNVWACFSARGFSRVVCFKENLNADLMCHIYKYGLLPTARKQFGYGSTLWKLQEDSGPKHTSKLATNWRMNNNIPKIDWPSMSPDIASI</sequence>
<name>A0A815X9I4_9BILA</name>
<dbReference type="Gene3D" id="3.30.420.10">
    <property type="entry name" value="Ribonuclease H-like superfamily/Ribonuclease H"/>
    <property type="match status" value="1"/>
</dbReference>